<keyword evidence="1" id="KW-0472">Membrane</keyword>
<accession>A0ABN2T7R8</accession>
<proteinExistence type="predicted"/>
<organism evidence="2 3">
    <name type="scientific">Brevibacterium samyangense</name>
    <dbReference type="NCBI Taxonomy" id="366888"/>
    <lineage>
        <taxon>Bacteria</taxon>
        <taxon>Bacillati</taxon>
        <taxon>Actinomycetota</taxon>
        <taxon>Actinomycetes</taxon>
        <taxon>Micrococcales</taxon>
        <taxon>Brevibacteriaceae</taxon>
        <taxon>Brevibacterium</taxon>
    </lineage>
</organism>
<protein>
    <recommendedName>
        <fullName evidence="4">Small multi-drug export protein</fullName>
    </recommendedName>
</protein>
<comment type="caution">
    <text evidence="2">The sequence shown here is derived from an EMBL/GenBank/DDBJ whole genome shotgun (WGS) entry which is preliminary data.</text>
</comment>
<evidence type="ECO:0000313" key="3">
    <source>
        <dbReference type="Proteomes" id="UP001500755"/>
    </source>
</evidence>
<evidence type="ECO:0000256" key="1">
    <source>
        <dbReference type="SAM" id="Phobius"/>
    </source>
</evidence>
<keyword evidence="1" id="KW-0812">Transmembrane</keyword>
<feature type="transmembrane region" description="Helical" evidence="1">
    <location>
        <begin position="36"/>
        <end position="66"/>
    </location>
</feature>
<evidence type="ECO:0008006" key="4">
    <source>
        <dbReference type="Google" id="ProtNLM"/>
    </source>
</evidence>
<reference evidence="2 3" key="1">
    <citation type="journal article" date="2019" name="Int. J. Syst. Evol. Microbiol.">
        <title>The Global Catalogue of Microorganisms (GCM) 10K type strain sequencing project: providing services to taxonomists for standard genome sequencing and annotation.</title>
        <authorList>
            <consortium name="The Broad Institute Genomics Platform"/>
            <consortium name="The Broad Institute Genome Sequencing Center for Infectious Disease"/>
            <person name="Wu L."/>
            <person name="Ma J."/>
        </authorList>
    </citation>
    <scope>NUCLEOTIDE SEQUENCE [LARGE SCALE GENOMIC DNA]</scope>
    <source>
        <strain evidence="2 3">JCM 14546</strain>
    </source>
</reference>
<dbReference type="Proteomes" id="UP001500755">
    <property type="component" value="Unassembled WGS sequence"/>
</dbReference>
<keyword evidence="1" id="KW-1133">Transmembrane helix</keyword>
<keyword evidence="3" id="KW-1185">Reference proteome</keyword>
<feature type="transmembrane region" description="Helical" evidence="1">
    <location>
        <begin position="131"/>
        <end position="156"/>
    </location>
</feature>
<feature type="transmembrane region" description="Helical" evidence="1">
    <location>
        <begin position="94"/>
        <end position="111"/>
    </location>
</feature>
<dbReference type="EMBL" id="BAAANO010000005">
    <property type="protein sequence ID" value="GAA2001077.1"/>
    <property type="molecule type" value="Genomic_DNA"/>
</dbReference>
<sequence>MFESLATFTASLPDWLQWVGIIAISAIPFVESYFGSAIGVLVGISPVIAVVAAVIGNVITMLLVVLGAHAARTKLTASSEPKEPSRRRARITRLFDRYGVAGVSLLGQAFLPSQITSGMMVSFGASKNAVIAWQVVSIILWGVLFGTLAALGVNVLDPQG</sequence>
<gene>
    <name evidence="2" type="ORF">GCM10009755_06700</name>
</gene>
<evidence type="ECO:0000313" key="2">
    <source>
        <dbReference type="EMBL" id="GAA2001077.1"/>
    </source>
</evidence>
<name>A0ABN2T7R8_9MICO</name>
<dbReference type="RefSeq" id="WP_344306956.1">
    <property type="nucleotide sequence ID" value="NZ_BAAANO010000005.1"/>
</dbReference>